<organism evidence="2 3">
    <name type="scientific">Ruegeria atlantica</name>
    <dbReference type="NCBI Taxonomy" id="81569"/>
    <lineage>
        <taxon>Bacteria</taxon>
        <taxon>Pseudomonadati</taxon>
        <taxon>Pseudomonadota</taxon>
        <taxon>Alphaproteobacteria</taxon>
        <taxon>Rhodobacterales</taxon>
        <taxon>Roseobacteraceae</taxon>
        <taxon>Ruegeria</taxon>
    </lineage>
</organism>
<dbReference type="RefSeq" id="WP_171331405.1">
    <property type="nucleotide sequence ID" value="NZ_WVQY01000003.1"/>
</dbReference>
<dbReference type="EMBL" id="WVQY01000003">
    <property type="protein sequence ID" value="NOD30695.1"/>
    <property type="molecule type" value="Genomic_DNA"/>
</dbReference>
<dbReference type="Proteomes" id="UP000597886">
    <property type="component" value="Unassembled WGS sequence"/>
</dbReference>
<name>A0AA90YY69_9RHOB</name>
<protein>
    <submittedName>
        <fullName evidence="2">Uncharacterized protein</fullName>
    </submittedName>
</protein>
<reference evidence="2 4" key="1">
    <citation type="submission" date="2019-12" db="EMBL/GenBank/DDBJ databases">
        <title>Ruegeria JWLKs population differentiation of coral mucus and skeleton niches.</title>
        <authorList>
            <person name="Luo D."/>
        </authorList>
    </citation>
    <scope>NUCLEOTIDE SEQUENCE</scope>
    <source>
        <strain evidence="2">HKCCD6181</strain>
        <strain evidence="1 4">HKCCD6238</strain>
    </source>
</reference>
<evidence type="ECO:0000313" key="3">
    <source>
        <dbReference type="Proteomes" id="UP000597886"/>
    </source>
</evidence>
<evidence type="ECO:0000313" key="4">
    <source>
        <dbReference type="Proteomes" id="UP000599383"/>
    </source>
</evidence>
<comment type="caution">
    <text evidence="2">The sequence shown here is derived from an EMBL/GenBank/DDBJ whole genome shotgun (WGS) entry which is preliminary data.</text>
</comment>
<accession>A0AA90YY69</accession>
<sequence>MTLFDDPRGIARGFVVSAIGFNPPTRGTGCATSRHFLTSNILPGILQRSESRIGSIALPKLA</sequence>
<proteinExistence type="predicted"/>
<dbReference type="Proteomes" id="UP000599383">
    <property type="component" value="Unassembled WGS sequence"/>
</dbReference>
<evidence type="ECO:0000313" key="1">
    <source>
        <dbReference type="EMBL" id="NOD30695.1"/>
    </source>
</evidence>
<evidence type="ECO:0000313" key="2">
    <source>
        <dbReference type="EMBL" id="NOE19955.1"/>
    </source>
</evidence>
<keyword evidence="4" id="KW-1185">Reference proteome</keyword>
<gene>
    <name evidence="1" type="ORF">GS617_10480</name>
    <name evidence="2" type="ORF">GS634_17660</name>
</gene>
<dbReference type="AlphaFoldDB" id="A0AA90YY69"/>
<dbReference type="EMBL" id="WVRA01000007">
    <property type="protein sequence ID" value="NOE19955.1"/>
    <property type="molecule type" value="Genomic_DNA"/>
</dbReference>